<dbReference type="InterPro" id="IPR018378">
    <property type="entry name" value="C-type_lectin_CS"/>
</dbReference>
<evidence type="ECO:0000259" key="3">
    <source>
        <dbReference type="PROSITE" id="PS50041"/>
    </source>
</evidence>
<keyword evidence="5" id="KW-1185">Reference proteome</keyword>
<dbReference type="PROSITE" id="PS50041">
    <property type="entry name" value="C_TYPE_LECTIN_2"/>
    <property type="match status" value="3"/>
</dbReference>
<protein>
    <recommendedName>
        <fullName evidence="3">C-type lectin domain-containing protein</fullName>
    </recommendedName>
</protein>
<dbReference type="SMART" id="SM00034">
    <property type="entry name" value="CLECT"/>
    <property type="match status" value="3"/>
</dbReference>
<feature type="domain" description="C-type lectin" evidence="3">
    <location>
        <begin position="243"/>
        <end position="364"/>
    </location>
</feature>
<feature type="domain" description="C-type lectin" evidence="3">
    <location>
        <begin position="140"/>
        <end position="244"/>
    </location>
</feature>
<reference evidence="4" key="1">
    <citation type="submission" date="2021-01" db="EMBL/GenBank/DDBJ databases">
        <authorList>
            <person name="Zahm M."/>
            <person name="Roques C."/>
            <person name="Cabau C."/>
            <person name="Klopp C."/>
            <person name="Donnadieu C."/>
            <person name="Jouanno E."/>
            <person name="Lampietro C."/>
            <person name="Louis A."/>
            <person name="Herpin A."/>
            <person name="Echchiki A."/>
            <person name="Berthelot C."/>
            <person name="Parey E."/>
            <person name="Roest-Crollius H."/>
            <person name="Braasch I."/>
            <person name="Postlethwait J."/>
            <person name="Bobe J."/>
            <person name="Montfort J."/>
            <person name="Bouchez O."/>
            <person name="Begum T."/>
            <person name="Mejri S."/>
            <person name="Adams A."/>
            <person name="Chen W.-J."/>
            <person name="Guiguen Y."/>
        </authorList>
    </citation>
    <scope>NUCLEOTIDE SEQUENCE</scope>
    <source>
        <strain evidence="4">YG-15Mar2019-1</strain>
        <tissue evidence="4">Brain</tissue>
    </source>
</reference>
<dbReference type="OrthoDB" id="8950604at2759"/>
<keyword evidence="1" id="KW-1015">Disulfide bond</keyword>
<evidence type="ECO:0000313" key="5">
    <source>
        <dbReference type="Proteomes" id="UP001046870"/>
    </source>
</evidence>
<dbReference type="CDD" id="cd00037">
    <property type="entry name" value="CLECT"/>
    <property type="match status" value="2"/>
</dbReference>
<sequence length="365" mass="42162">MEIILLLLMLQAALCTSVSSSRFREFHRGEDEMGWNEAQQYCRERYTDLVTVHSQEEADHLLQMLGDGGGGWIGLHRGDGSDTWSDGDASNFTNWLNPGGKEPPYCAAMTAEGEWETLSCTEERDFMCYNKEVTDPSLRYTLVEETRSWYDAQRDCRMSYTDLVSIKNQSHNEYLKDKGQNIAPFWIGMIHDDWTWSDGGCSTYRNWPNGYPMKSPNDCVYMLNTAMGKWFNVRSNNNHFPLCYKVKLKIYLIDEPMTWEEAQQYCYIHHRSPLIIQSEQDQNAVQQELQCRNFSGYVWLGLRQSRLFGFWVWANGITVGWSNWEGGRQPEQPLSHICAAMAAGEGGFKWSDQDCLSKFSFLCEG</sequence>
<dbReference type="Pfam" id="PF00059">
    <property type="entry name" value="Lectin_C"/>
    <property type="match status" value="3"/>
</dbReference>
<dbReference type="SUPFAM" id="SSF56436">
    <property type="entry name" value="C-type lectin-like"/>
    <property type="match status" value="3"/>
</dbReference>
<dbReference type="Proteomes" id="UP001046870">
    <property type="component" value="Chromosome 25"/>
</dbReference>
<accession>A0A9D3PA92</accession>
<dbReference type="AlphaFoldDB" id="A0A9D3PA92"/>
<organism evidence="4 5">
    <name type="scientific">Megalops atlanticus</name>
    <name type="common">Tarpon</name>
    <name type="synonym">Clupea gigantea</name>
    <dbReference type="NCBI Taxonomy" id="7932"/>
    <lineage>
        <taxon>Eukaryota</taxon>
        <taxon>Metazoa</taxon>
        <taxon>Chordata</taxon>
        <taxon>Craniata</taxon>
        <taxon>Vertebrata</taxon>
        <taxon>Euteleostomi</taxon>
        <taxon>Actinopterygii</taxon>
        <taxon>Neopterygii</taxon>
        <taxon>Teleostei</taxon>
        <taxon>Elopiformes</taxon>
        <taxon>Megalopidae</taxon>
        <taxon>Megalops</taxon>
    </lineage>
</organism>
<feature type="domain" description="C-type lectin" evidence="3">
    <location>
        <begin position="26"/>
        <end position="129"/>
    </location>
</feature>
<evidence type="ECO:0000313" key="4">
    <source>
        <dbReference type="EMBL" id="KAG7454548.1"/>
    </source>
</evidence>
<name>A0A9D3PA92_MEGAT</name>
<feature type="chain" id="PRO_5038801946" description="C-type lectin domain-containing protein" evidence="2">
    <location>
        <begin position="16"/>
        <end position="365"/>
    </location>
</feature>
<proteinExistence type="predicted"/>
<dbReference type="Gene3D" id="3.10.100.10">
    <property type="entry name" value="Mannose-Binding Protein A, subunit A"/>
    <property type="match status" value="3"/>
</dbReference>
<dbReference type="PANTHER" id="PTHR45784:SF5">
    <property type="entry name" value="C-TYPE LECTIN DOMAIN FAMILY 20 MEMBER A-RELATED"/>
    <property type="match status" value="1"/>
</dbReference>
<dbReference type="EMBL" id="JAFDVH010000025">
    <property type="protein sequence ID" value="KAG7454548.1"/>
    <property type="molecule type" value="Genomic_DNA"/>
</dbReference>
<dbReference type="PROSITE" id="PS00615">
    <property type="entry name" value="C_TYPE_LECTIN_1"/>
    <property type="match status" value="1"/>
</dbReference>
<feature type="signal peptide" evidence="2">
    <location>
        <begin position="1"/>
        <end position="15"/>
    </location>
</feature>
<comment type="caution">
    <text evidence="4">The sequence shown here is derived from an EMBL/GenBank/DDBJ whole genome shotgun (WGS) entry which is preliminary data.</text>
</comment>
<dbReference type="InterPro" id="IPR016187">
    <property type="entry name" value="CTDL_fold"/>
</dbReference>
<dbReference type="PANTHER" id="PTHR45784">
    <property type="entry name" value="C-TYPE LECTIN DOMAIN FAMILY 20 MEMBER A-RELATED"/>
    <property type="match status" value="1"/>
</dbReference>
<dbReference type="InterPro" id="IPR016186">
    <property type="entry name" value="C-type_lectin-like/link_sf"/>
</dbReference>
<keyword evidence="2" id="KW-0732">Signal</keyword>
<evidence type="ECO:0000256" key="2">
    <source>
        <dbReference type="SAM" id="SignalP"/>
    </source>
</evidence>
<dbReference type="InterPro" id="IPR001304">
    <property type="entry name" value="C-type_lectin-like"/>
</dbReference>
<evidence type="ECO:0000256" key="1">
    <source>
        <dbReference type="ARBA" id="ARBA00023157"/>
    </source>
</evidence>
<gene>
    <name evidence="4" type="ORF">MATL_G00260880</name>
</gene>